<feature type="domain" description="UmuC" evidence="4">
    <location>
        <begin position="16"/>
        <end position="214"/>
    </location>
</feature>
<dbReference type="CDD" id="cd03586">
    <property type="entry name" value="PolY_Pol_IV_kappa"/>
    <property type="match status" value="1"/>
</dbReference>
<dbReference type="EMBL" id="BIXZ01000001">
    <property type="protein sequence ID" value="GCF12640.1"/>
    <property type="molecule type" value="Genomic_DNA"/>
</dbReference>
<keyword evidence="2" id="KW-0234">DNA repair</keyword>
<dbReference type="Gene3D" id="1.10.150.20">
    <property type="entry name" value="5' to 3' exonuclease, C-terminal subdomain"/>
    <property type="match status" value="1"/>
</dbReference>
<comment type="cofactor">
    <cofactor evidence="2">
        <name>Mg(2+)</name>
        <dbReference type="ChEBI" id="CHEBI:18420"/>
    </cofactor>
    <text evidence="2">Binds 2 magnesium ions per subunit.</text>
</comment>
<feature type="binding site" evidence="2">
    <location>
        <position position="20"/>
    </location>
    <ligand>
        <name>Mg(2+)</name>
        <dbReference type="ChEBI" id="CHEBI:18420"/>
    </ligand>
</feature>
<comment type="similarity">
    <text evidence="1 2">Belongs to the DNA polymerase type-Y family.</text>
</comment>
<dbReference type="Gene3D" id="3.30.70.270">
    <property type="match status" value="1"/>
</dbReference>
<dbReference type="EC" id="2.7.7.7" evidence="2"/>
<dbReference type="InterPro" id="IPR001126">
    <property type="entry name" value="UmuC"/>
</dbReference>
<protein>
    <recommendedName>
        <fullName evidence="2">DNA polymerase IV</fullName>
        <shortName evidence="2">Pol IV</shortName>
        <ecNumber evidence="2">2.7.7.7</ecNumber>
    </recommendedName>
</protein>
<dbReference type="GO" id="GO:0003887">
    <property type="term" value="F:DNA-directed DNA polymerase activity"/>
    <property type="evidence" value="ECO:0007669"/>
    <property type="project" value="UniProtKB-UniRule"/>
</dbReference>
<dbReference type="Gene3D" id="3.30.1490.100">
    <property type="entry name" value="DNA polymerase, Y-family, little finger domain"/>
    <property type="match status" value="1"/>
</dbReference>
<dbReference type="Pfam" id="PF11799">
    <property type="entry name" value="IMS_C"/>
    <property type="match status" value="1"/>
</dbReference>
<comment type="caution">
    <text evidence="5">The sequence shown here is derived from an EMBL/GenBank/DDBJ whole genome shotgun (WGS) entry which is preliminary data.</text>
</comment>
<dbReference type="InterPro" id="IPR017961">
    <property type="entry name" value="DNA_pol_Y-fam_little_finger"/>
</dbReference>
<dbReference type="RefSeq" id="WP_137682315.1">
    <property type="nucleotide sequence ID" value="NZ_BIXZ01000001.1"/>
</dbReference>
<dbReference type="PANTHER" id="PTHR11076">
    <property type="entry name" value="DNA REPAIR POLYMERASE UMUC / TRANSFERASE FAMILY MEMBER"/>
    <property type="match status" value="1"/>
</dbReference>
<dbReference type="InterPro" id="IPR024728">
    <property type="entry name" value="PolY_HhH_motif"/>
</dbReference>
<evidence type="ECO:0000259" key="4">
    <source>
        <dbReference type="PROSITE" id="PS50173"/>
    </source>
</evidence>
<proteinExistence type="inferred from homology"/>
<evidence type="ECO:0000256" key="3">
    <source>
        <dbReference type="SAM" id="MobiDB-lite"/>
    </source>
</evidence>
<evidence type="ECO:0000256" key="1">
    <source>
        <dbReference type="ARBA" id="ARBA00010945"/>
    </source>
</evidence>
<dbReference type="GO" id="GO:0000287">
    <property type="term" value="F:magnesium ion binding"/>
    <property type="evidence" value="ECO:0007669"/>
    <property type="project" value="UniProtKB-UniRule"/>
</dbReference>
<comment type="subcellular location">
    <subcellularLocation>
        <location evidence="2">Cytoplasm</location>
    </subcellularLocation>
</comment>
<keyword evidence="2" id="KW-0808">Transferase</keyword>
<keyword evidence="2" id="KW-0963">Cytoplasm</keyword>
<keyword evidence="2" id="KW-0239">DNA-directed DNA polymerase</keyword>
<dbReference type="Gene3D" id="3.40.1170.60">
    <property type="match status" value="1"/>
</dbReference>
<dbReference type="InterPro" id="IPR050116">
    <property type="entry name" value="DNA_polymerase-Y"/>
</dbReference>
<keyword evidence="2" id="KW-0548">Nucleotidyltransferase</keyword>
<dbReference type="PANTHER" id="PTHR11076:SF33">
    <property type="entry name" value="DNA POLYMERASE KAPPA"/>
    <property type="match status" value="1"/>
</dbReference>
<evidence type="ECO:0000313" key="5">
    <source>
        <dbReference type="EMBL" id="GCF12640.1"/>
    </source>
</evidence>
<reference evidence="5 6" key="1">
    <citation type="submission" date="2019-02" db="EMBL/GenBank/DDBJ databases">
        <title>Haloarcula mannanilyticum sp. nov., a mannan degrading haloarchaeon isolated from commercial salt.</title>
        <authorList>
            <person name="Enomoto S."/>
            <person name="Shimane Y."/>
            <person name="Kamekura M."/>
            <person name="Ito T."/>
            <person name="Moriya O."/>
            <person name="Ihara K."/>
            <person name="Takahashi-Ando N."/>
            <person name="Fukushima Y."/>
            <person name="Yoshida Y."/>
            <person name="Usama R."/>
            <person name="Takai K."/>
            <person name="Minegishi H."/>
        </authorList>
    </citation>
    <scope>NUCLEOTIDE SEQUENCE [LARGE SCALE GENOMIC DNA]</scope>
    <source>
        <strain evidence="5 6">MD130-1</strain>
    </source>
</reference>
<organism evidence="5 6">
    <name type="scientific">Haloarcula mannanilytica</name>
    <dbReference type="NCBI Taxonomy" id="2509225"/>
    <lineage>
        <taxon>Archaea</taxon>
        <taxon>Methanobacteriati</taxon>
        <taxon>Methanobacteriota</taxon>
        <taxon>Stenosarchaea group</taxon>
        <taxon>Halobacteria</taxon>
        <taxon>Halobacteriales</taxon>
        <taxon>Haloarculaceae</taxon>
        <taxon>Haloarcula</taxon>
    </lineage>
</organism>
<dbReference type="GO" id="GO:0006261">
    <property type="term" value="P:DNA-templated DNA replication"/>
    <property type="evidence" value="ECO:0007669"/>
    <property type="project" value="UniProtKB-UniRule"/>
</dbReference>
<dbReference type="Proteomes" id="UP000304382">
    <property type="component" value="Unassembled WGS sequence"/>
</dbReference>
<name>A0A4C2EH79_9EURY</name>
<dbReference type="HAMAP" id="MF_01113">
    <property type="entry name" value="DNApol_IV"/>
    <property type="match status" value="1"/>
</dbReference>
<dbReference type="PROSITE" id="PS50173">
    <property type="entry name" value="UMUC"/>
    <property type="match status" value="1"/>
</dbReference>
<dbReference type="Pfam" id="PF00817">
    <property type="entry name" value="IMS"/>
    <property type="match status" value="1"/>
</dbReference>
<evidence type="ECO:0000256" key="2">
    <source>
        <dbReference type="HAMAP-Rule" id="MF_01113"/>
    </source>
</evidence>
<dbReference type="InterPro" id="IPR036775">
    <property type="entry name" value="DNA_pol_Y-fam_lit_finger_sf"/>
</dbReference>
<dbReference type="GO" id="GO:0005737">
    <property type="term" value="C:cytoplasm"/>
    <property type="evidence" value="ECO:0007669"/>
    <property type="project" value="UniProtKB-SubCell"/>
</dbReference>
<dbReference type="SUPFAM" id="SSF56672">
    <property type="entry name" value="DNA/RNA polymerases"/>
    <property type="match status" value="1"/>
</dbReference>
<keyword evidence="2" id="KW-0235">DNA replication</keyword>
<accession>A0A4C2EH79</accession>
<dbReference type="GO" id="GO:0042276">
    <property type="term" value="P:error-prone translesion synthesis"/>
    <property type="evidence" value="ECO:0007669"/>
    <property type="project" value="TreeGrafter"/>
</dbReference>
<dbReference type="AlphaFoldDB" id="A0A4C2EH79"/>
<keyword evidence="2" id="KW-0238">DNA-binding</keyword>
<sequence>MDAARLPGTSGPEQIVAHVDMDCFYAACEQRREPALRGEPLVVGMGYENGATHGAVATASYEARAYGVESAMAISEALERLPRKVEAVEDPDLDVEEAGYYRPVDMDFYESVAADVRDILHAEADVVREVSIDEAYLDVTDHLAWETVESWAQELKDTIEAEVGVAASVGVAPTMSAAKVASDRDKPDGLVVVEPGTVREFFADLPVEDVHGVGPVTARELDSLDIETAGDLAAADPELLSDRFGERGREIRRYARGEDERSVTPKGDPKSLSRESAFTDATADMEAKCRQVRTLADAVADRAKRKGARYQTIGIKVVTPPFDVNTRARSLPGPVEEPDLVRRVALDLLGEFDDDPVRKVGVRVSNLDFSAGEQANLDGFGGDSGTGGATHSSVATNGAETPAGETDEGQVGLGTFAEADGSSESAANAANKGPDAEDERISLPAGQTTLADF</sequence>
<dbReference type="NCBIfam" id="NF002677">
    <property type="entry name" value="PRK02406.1"/>
    <property type="match status" value="1"/>
</dbReference>
<gene>
    <name evidence="2" type="primary">dbh</name>
    <name evidence="5" type="ORF">Harman_05750</name>
</gene>
<dbReference type="GO" id="GO:0003684">
    <property type="term" value="F:damaged DNA binding"/>
    <property type="evidence" value="ECO:0007669"/>
    <property type="project" value="InterPro"/>
</dbReference>
<feature type="site" description="Substrate discrimination" evidence="2">
    <location>
        <position position="25"/>
    </location>
</feature>
<dbReference type="InterPro" id="IPR043128">
    <property type="entry name" value="Rev_trsase/Diguanyl_cyclase"/>
</dbReference>
<comment type="function">
    <text evidence="2">Poorly processive, error-prone DNA polymerase involved in untargeted mutagenesis. Copies undamaged DNA at stalled replication forks, which arise in vivo from mismatched or misaligned primer ends. These misaligned primers can be extended by PolIV. Exhibits no 3'-5' exonuclease (proofreading) activity. May be involved in translesional synthesis.</text>
</comment>
<dbReference type="GO" id="GO:0006281">
    <property type="term" value="P:DNA repair"/>
    <property type="evidence" value="ECO:0007669"/>
    <property type="project" value="UniProtKB-UniRule"/>
</dbReference>
<feature type="region of interest" description="Disordered" evidence="3">
    <location>
        <begin position="378"/>
        <end position="453"/>
    </location>
</feature>
<keyword evidence="6" id="KW-1185">Reference proteome</keyword>
<dbReference type="SUPFAM" id="SSF100879">
    <property type="entry name" value="Lesion bypass DNA polymerase (Y-family), little finger domain"/>
    <property type="match status" value="1"/>
</dbReference>
<keyword evidence="2" id="KW-0227">DNA damage</keyword>
<keyword evidence="2" id="KW-0460">Magnesium</keyword>
<evidence type="ECO:0000313" key="6">
    <source>
        <dbReference type="Proteomes" id="UP000304382"/>
    </source>
</evidence>
<dbReference type="InterPro" id="IPR043502">
    <property type="entry name" value="DNA/RNA_pol_sf"/>
</dbReference>
<dbReference type="InterPro" id="IPR022880">
    <property type="entry name" value="DNApol_IV"/>
</dbReference>
<comment type="catalytic activity">
    <reaction evidence="2">
        <text>DNA(n) + a 2'-deoxyribonucleoside 5'-triphosphate = DNA(n+1) + diphosphate</text>
        <dbReference type="Rhea" id="RHEA:22508"/>
        <dbReference type="Rhea" id="RHEA-COMP:17339"/>
        <dbReference type="Rhea" id="RHEA-COMP:17340"/>
        <dbReference type="ChEBI" id="CHEBI:33019"/>
        <dbReference type="ChEBI" id="CHEBI:61560"/>
        <dbReference type="ChEBI" id="CHEBI:173112"/>
        <dbReference type="EC" id="2.7.7.7"/>
    </reaction>
</comment>
<comment type="subunit">
    <text evidence="2">Monomer.</text>
</comment>
<feature type="binding site" evidence="2">
    <location>
        <position position="133"/>
    </location>
    <ligand>
        <name>Mg(2+)</name>
        <dbReference type="ChEBI" id="CHEBI:18420"/>
    </ligand>
</feature>
<feature type="compositionally biased region" description="Gly residues" evidence="3">
    <location>
        <begin position="379"/>
        <end position="388"/>
    </location>
</feature>
<dbReference type="Pfam" id="PF11798">
    <property type="entry name" value="IMS_HHH"/>
    <property type="match status" value="1"/>
</dbReference>
<feature type="active site" evidence="2">
    <location>
        <position position="134"/>
    </location>
</feature>
<feature type="compositionally biased region" description="Basic and acidic residues" evidence="3">
    <location>
        <begin position="252"/>
        <end position="273"/>
    </location>
</feature>
<keyword evidence="2" id="KW-0479">Metal-binding</keyword>
<dbReference type="OrthoDB" id="372207at2157"/>
<feature type="region of interest" description="Disordered" evidence="3">
    <location>
        <begin position="252"/>
        <end position="276"/>
    </location>
</feature>
<feature type="compositionally biased region" description="Polar residues" evidence="3">
    <location>
        <begin position="389"/>
        <end position="399"/>
    </location>
</feature>
<keyword evidence="2" id="KW-0515">Mutator protein</keyword>